<evidence type="ECO:0000313" key="2">
    <source>
        <dbReference type="Proteomes" id="UP000720595"/>
    </source>
</evidence>
<accession>A0ABS2MHX1</accession>
<reference evidence="1 2" key="1">
    <citation type="submission" date="2021-01" db="EMBL/GenBank/DDBJ databases">
        <title>Genomic Encyclopedia of Type Strains, Phase IV (KMG-IV): sequencing the most valuable type-strain genomes for metagenomic binning, comparative biology and taxonomic classification.</title>
        <authorList>
            <person name="Goeker M."/>
        </authorList>
    </citation>
    <scope>NUCLEOTIDE SEQUENCE [LARGE SCALE GENOMIC DNA]</scope>
    <source>
        <strain evidence="1 2">DSM 21461</strain>
    </source>
</reference>
<keyword evidence="2" id="KW-1185">Reference proteome</keyword>
<gene>
    <name evidence="1" type="ORF">JOD41_000312</name>
</gene>
<sequence>MGKWIKDEELDLLDMVFEEDHLIPRNQKGYNKDGTIKPGKGFKLRHLSLYNSNTKAITNLCRNLEEVKFNNTIDHQYTEILRKCGLITKTEEVTKYGDMLLKIIHYNNNEIINKINQVTSVKALPEYIPYTVEFFLFCVISKLLNDKDECEDNDIIQGDLFSEPINNIEYFFVNIIDTMKEPSNNKVDLHEFFNFDNDDFYYTMQAMNFTGYEVKRLFRMEKDKINKTWESYYKILESVSKIDALTLKNLTDREEKYYNYSNYFKKQVQKDVRNRVKLSLYSYILLNSIKVSRNKVKIIKNYNYEYLISYDEIKDIAEKYNLLDVYRLVFLESDSKYITNVIKPLAVDPKKIDLSKNNNIVNISVDSRVQQAINIGDVVIFTNTTIDDILYPSTYLVEDITSIGNSELELRLSKKNPINIDKKEQIINDIKE</sequence>
<proteinExistence type="predicted"/>
<protein>
    <submittedName>
        <fullName evidence="1">Uncharacterized protein</fullName>
    </submittedName>
</protein>
<dbReference type="RefSeq" id="WP_205051295.1">
    <property type="nucleotide sequence ID" value="NZ_JAFBDH010000001.1"/>
</dbReference>
<organism evidence="1 2">
    <name type="scientific">Peptoniphilus gorbachii</name>
    <dbReference type="NCBI Taxonomy" id="411567"/>
    <lineage>
        <taxon>Bacteria</taxon>
        <taxon>Bacillati</taxon>
        <taxon>Bacillota</taxon>
        <taxon>Tissierellia</taxon>
        <taxon>Tissierellales</taxon>
        <taxon>Peptoniphilaceae</taxon>
        <taxon>Peptoniphilus</taxon>
    </lineage>
</organism>
<dbReference type="Proteomes" id="UP000720595">
    <property type="component" value="Unassembled WGS sequence"/>
</dbReference>
<dbReference type="EMBL" id="JAFBDH010000001">
    <property type="protein sequence ID" value="MBM7549597.1"/>
    <property type="molecule type" value="Genomic_DNA"/>
</dbReference>
<evidence type="ECO:0000313" key="1">
    <source>
        <dbReference type="EMBL" id="MBM7549597.1"/>
    </source>
</evidence>
<name>A0ABS2MHX1_9FIRM</name>
<comment type="caution">
    <text evidence="1">The sequence shown here is derived from an EMBL/GenBank/DDBJ whole genome shotgun (WGS) entry which is preliminary data.</text>
</comment>